<evidence type="ECO:0000256" key="3">
    <source>
        <dbReference type="ARBA" id="ARBA00008435"/>
    </source>
</evidence>
<evidence type="ECO:0000256" key="20">
    <source>
        <dbReference type="ARBA" id="ARBA00045008"/>
    </source>
</evidence>
<evidence type="ECO:0000256" key="21">
    <source>
        <dbReference type="ARBA" id="ARBA00045702"/>
    </source>
</evidence>
<feature type="region of interest" description="Disordered" evidence="23">
    <location>
        <begin position="159"/>
        <end position="183"/>
    </location>
</feature>
<name>A0A9Q8V768_9HYPO</name>
<dbReference type="NCBIfam" id="TIGR00604">
    <property type="entry name" value="rad3"/>
    <property type="match status" value="1"/>
</dbReference>
<dbReference type="InterPro" id="IPR014013">
    <property type="entry name" value="Helic_SF1/SF2_ATP-bd_DinG/Rad3"/>
</dbReference>
<evidence type="ECO:0000256" key="9">
    <source>
        <dbReference type="ARBA" id="ARBA00022806"/>
    </source>
</evidence>
<comment type="similarity">
    <text evidence="3">Belongs to the DEAD box helicase family. DEAH subfamily. DDX11/CHL1 sub-subfamily.</text>
</comment>
<dbReference type="SMART" id="SM00491">
    <property type="entry name" value="HELICc2"/>
    <property type="match status" value="1"/>
</dbReference>
<keyword evidence="16" id="KW-0131">Cell cycle</keyword>
<dbReference type="CDD" id="cd18788">
    <property type="entry name" value="SF2_C_XPD"/>
    <property type="match status" value="1"/>
</dbReference>
<protein>
    <recommendedName>
        <fullName evidence="5">ATP-dependent DNA helicase CHL1</fullName>
        <ecNumber evidence="18">5.6.2.3</ecNumber>
    </recommendedName>
    <alternativeName>
        <fullName evidence="4">ATP-dependent DNA helicase chl1</fullName>
    </alternativeName>
    <alternativeName>
        <fullName evidence="17">Chromosome loss protein 1</fullName>
    </alternativeName>
    <alternativeName>
        <fullName evidence="19 20">DNA 5'-3' helicase CHL1</fullName>
    </alternativeName>
</protein>
<dbReference type="PANTHER" id="PTHR11472:SF41">
    <property type="entry name" value="ATP-DEPENDENT DNA HELICASE DDX11-RELATED"/>
    <property type="match status" value="1"/>
</dbReference>
<evidence type="ECO:0000256" key="4">
    <source>
        <dbReference type="ARBA" id="ARBA00016387"/>
    </source>
</evidence>
<dbReference type="PROSITE" id="PS51193">
    <property type="entry name" value="HELICASE_ATP_BIND_2"/>
    <property type="match status" value="1"/>
</dbReference>
<dbReference type="EMBL" id="CP086355">
    <property type="protein sequence ID" value="UNI15393.1"/>
    <property type="molecule type" value="Genomic_DNA"/>
</dbReference>
<dbReference type="AlphaFoldDB" id="A0A9Q8V768"/>
<keyword evidence="14" id="KW-0413">Isomerase</keyword>
<keyword evidence="7" id="KW-0547">Nucleotide-binding</keyword>
<dbReference type="GO" id="GO:0051536">
    <property type="term" value="F:iron-sulfur cluster binding"/>
    <property type="evidence" value="ECO:0007669"/>
    <property type="project" value="UniProtKB-KW"/>
</dbReference>
<dbReference type="GO" id="GO:0034085">
    <property type="term" value="P:establishment of sister chromatid cohesion"/>
    <property type="evidence" value="ECO:0007669"/>
    <property type="project" value="TreeGrafter"/>
</dbReference>
<dbReference type="GO" id="GO:0016818">
    <property type="term" value="F:hydrolase activity, acting on acid anhydrides, in phosphorus-containing anhydrides"/>
    <property type="evidence" value="ECO:0007669"/>
    <property type="project" value="InterPro"/>
</dbReference>
<evidence type="ECO:0000313" key="25">
    <source>
        <dbReference type="EMBL" id="UNI15393.1"/>
    </source>
</evidence>
<evidence type="ECO:0000256" key="7">
    <source>
        <dbReference type="ARBA" id="ARBA00022741"/>
    </source>
</evidence>
<dbReference type="SUPFAM" id="SSF52540">
    <property type="entry name" value="P-loop containing nucleoside triphosphate hydrolases"/>
    <property type="match status" value="1"/>
</dbReference>
<dbReference type="Pfam" id="PF06733">
    <property type="entry name" value="DEAD_2"/>
    <property type="match status" value="1"/>
</dbReference>
<dbReference type="InterPro" id="IPR027417">
    <property type="entry name" value="P-loop_NTPase"/>
</dbReference>
<comment type="subcellular location">
    <subcellularLocation>
        <location evidence="2">Nucleus</location>
    </subcellularLocation>
</comment>
<evidence type="ECO:0000256" key="13">
    <source>
        <dbReference type="ARBA" id="ARBA00023125"/>
    </source>
</evidence>
<keyword evidence="13" id="KW-0238">DNA-binding</keyword>
<keyword evidence="6" id="KW-0479">Metal-binding</keyword>
<evidence type="ECO:0000256" key="12">
    <source>
        <dbReference type="ARBA" id="ARBA00023014"/>
    </source>
</evidence>
<dbReference type="EC" id="5.6.2.3" evidence="18"/>
<feature type="compositionally biased region" description="Acidic residues" evidence="23">
    <location>
        <begin position="159"/>
        <end position="168"/>
    </location>
</feature>
<dbReference type="GeneID" id="72063891"/>
<dbReference type="InterPro" id="IPR006554">
    <property type="entry name" value="Helicase-like_DEXD_c2"/>
</dbReference>
<evidence type="ECO:0000256" key="22">
    <source>
        <dbReference type="ARBA" id="ARBA00048954"/>
    </source>
</evidence>
<comment type="function">
    <text evidence="21">ATP-dependent DNA helicase important for chromosome transmission and normal cell cycle progression in G(2)/M. May have a role in changing DNA topology to allow the loading of proteins involved in maintaining sister chromatid cohesion in the vicinity of the centromeres. Has a specific role in chromosome segregation during meiosis II.</text>
</comment>
<evidence type="ECO:0000256" key="6">
    <source>
        <dbReference type="ARBA" id="ARBA00022723"/>
    </source>
</evidence>
<evidence type="ECO:0000313" key="26">
    <source>
        <dbReference type="Proteomes" id="UP000829364"/>
    </source>
</evidence>
<reference evidence="25" key="1">
    <citation type="submission" date="2021-11" db="EMBL/GenBank/DDBJ databases">
        <title>Purpureocillium_takamizusanense_genome.</title>
        <authorList>
            <person name="Nguyen N.-H."/>
        </authorList>
    </citation>
    <scope>NUCLEOTIDE SEQUENCE</scope>
    <source>
        <strain evidence="25">PT3</strain>
    </source>
</reference>
<keyword evidence="15" id="KW-0539">Nucleus</keyword>
<evidence type="ECO:0000259" key="24">
    <source>
        <dbReference type="PROSITE" id="PS51193"/>
    </source>
</evidence>
<evidence type="ECO:0000256" key="5">
    <source>
        <dbReference type="ARBA" id="ARBA00017386"/>
    </source>
</evidence>
<feature type="domain" description="Helicase ATP-binding" evidence="24">
    <location>
        <begin position="15"/>
        <end position="446"/>
    </location>
</feature>
<evidence type="ECO:0000256" key="8">
    <source>
        <dbReference type="ARBA" id="ARBA00022801"/>
    </source>
</evidence>
<dbReference type="Proteomes" id="UP000829364">
    <property type="component" value="Chromosome 2"/>
</dbReference>
<proteinExistence type="inferred from homology"/>
<dbReference type="GO" id="GO:0043139">
    <property type="term" value="F:5'-3' DNA helicase activity"/>
    <property type="evidence" value="ECO:0007669"/>
    <property type="project" value="UniProtKB-EC"/>
</dbReference>
<keyword evidence="9 25" id="KW-0347">Helicase</keyword>
<dbReference type="GO" id="GO:0046872">
    <property type="term" value="F:metal ion binding"/>
    <property type="evidence" value="ECO:0007669"/>
    <property type="project" value="UniProtKB-KW"/>
</dbReference>
<dbReference type="InterPro" id="IPR006555">
    <property type="entry name" value="ATP-dep_Helicase_C"/>
</dbReference>
<dbReference type="RefSeq" id="XP_047838874.1">
    <property type="nucleotide sequence ID" value="XM_047982904.1"/>
</dbReference>
<dbReference type="GO" id="GO:0006139">
    <property type="term" value="P:nucleobase-containing compound metabolic process"/>
    <property type="evidence" value="ECO:0007669"/>
    <property type="project" value="InterPro"/>
</dbReference>
<dbReference type="PANTHER" id="PTHR11472">
    <property type="entry name" value="DNA REPAIR DEAD HELICASE RAD3/XP-D SUBFAMILY MEMBER"/>
    <property type="match status" value="1"/>
</dbReference>
<comment type="cofactor">
    <cofactor evidence="1">
        <name>[4Fe-4S] cluster</name>
        <dbReference type="ChEBI" id="CHEBI:49883"/>
    </cofactor>
</comment>
<keyword evidence="8 25" id="KW-0378">Hydrolase</keyword>
<dbReference type="InterPro" id="IPR010614">
    <property type="entry name" value="RAD3-like_helicase_DEAD"/>
</dbReference>
<dbReference type="GO" id="GO:0005524">
    <property type="term" value="F:ATP binding"/>
    <property type="evidence" value="ECO:0007669"/>
    <property type="project" value="UniProtKB-KW"/>
</dbReference>
<comment type="catalytic activity">
    <reaction evidence="22">
        <text>ATP + H2O = ADP + phosphate + H(+)</text>
        <dbReference type="Rhea" id="RHEA:13065"/>
        <dbReference type="ChEBI" id="CHEBI:15377"/>
        <dbReference type="ChEBI" id="CHEBI:15378"/>
        <dbReference type="ChEBI" id="CHEBI:30616"/>
        <dbReference type="ChEBI" id="CHEBI:43474"/>
        <dbReference type="ChEBI" id="CHEBI:456216"/>
        <dbReference type="EC" id="5.6.2.3"/>
    </reaction>
</comment>
<evidence type="ECO:0000256" key="18">
    <source>
        <dbReference type="ARBA" id="ARBA00044969"/>
    </source>
</evidence>
<dbReference type="SMART" id="SM00488">
    <property type="entry name" value="DEXDc2"/>
    <property type="match status" value="1"/>
</dbReference>
<keyword evidence="12" id="KW-0411">Iron-sulfur</keyword>
<organism evidence="25 26">
    <name type="scientific">Purpureocillium takamizusanense</name>
    <dbReference type="NCBI Taxonomy" id="2060973"/>
    <lineage>
        <taxon>Eukaryota</taxon>
        <taxon>Fungi</taxon>
        <taxon>Dikarya</taxon>
        <taxon>Ascomycota</taxon>
        <taxon>Pezizomycotina</taxon>
        <taxon>Sordariomycetes</taxon>
        <taxon>Hypocreomycetidae</taxon>
        <taxon>Hypocreales</taxon>
        <taxon>Ophiocordycipitaceae</taxon>
        <taxon>Purpureocillium</taxon>
    </lineage>
</organism>
<dbReference type="GO" id="GO:0005634">
    <property type="term" value="C:nucleus"/>
    <property type="evidence" value="ECO:0007669"/>
    <property type="project" value="UniProtKB-SubCell"/>
</dbReference>
<dbReference type="InterPro" id="IPR013020">
    <property type="entry name" value="Rad3/Chl1-like"/>
</dbReference>
<keyword evidence="26" id="KW-1185">Reference proteome</keyword>
<evidence type="ECO:0000256" key="16">
    <source>
        <dbReference type="ARBA" id="ARBA00023306"/>
    </source>
</evidence>
<evidence type="ECO:0000256" key="15">
    <source>
        <dbReference type="ARBA" id="ARBA00023242"/>
    </source>
</evidence>
<evidence type="ECO:0000256" key="11">
    <source>
        <dbReference type="ARBA" id="ARBA00023004"/>
    </source>
</evidence>
<evidence type="ECO:0000256" key="17">
    <source>
        <dbReference type="ARBA" id="ARBA00029709"/>
    </source>
</evidence>
<dbReference type="OrthoDB" id="267079at2759"/>
<evidence type="ECO:0000256" key="2">
    <source>
        <dbReference type="ARBA" id="ARBA00004123"/>
    </source>
</evidence>
<dbReference type="Pfam" id="PF13307">
    <property type="entry name" value="Helicase_C_2"/>
    <property type="match status" value="1"/>
</dbReference>
<keyword evidence="11" id="KW-0408">Iron</keyword>
<dbReference type="Gene3D" id="3.40.50.300">
    <property type="entry name" value="P-loop containing nucleotide triphosphate hydrolases"/>
    <property type="match status" value="3"/>
</dbReference>
<sequence length="932" mass="102546">MDDTDGVDEATIRIGELDFHHPYTPYDVQEQFMRAVYKVLETGDGQVGILESPTGTGKSLSLICASLTWLRNHKSTSHEAALRDAGEAYKDEPQWLIDQLLRRKRDELVRRWEDREQRLEAVRLKEKVREDRARKRRRIDEDLTPGGVRRSVEEEEAEWLLDDRDDSESGPRDALSGLSKESREVLERMGLGAPKKRDGEDDVLEEEIKIYYTSRTHSQLSQFITELRRPSFPPSLPSSVGKEQRKASEAVKLLPLSSRQRLCINPSVSRLGSVQAINDRCAELQQNKGGKKCDYVPREELLSQTHQFRNTALATLPDIEDLHQLGKSLAVCPYYASRAALPGAEIITLPYPLLLQKSARDALGIKLEGNVVIIDEAHNIMDAVANVHAAELKLSDLRKGRGMLGVYVKRFGKKLKGENRVNVGRVGRVIDGLSEWMEGAKRFKDEHGIVDPNDLTRPKGIDQINMYDLIQYIQESKLAYKIEGYAAHMEEAREDGGKATASKASSPVLHSLVSLLVALTNPSSEGRIFYQKGTGDVQLSYLLLSPTHAFSSIASSARAVILAGGTMSPFDDYRNHLFPSLAAPKVTTLSCGHVIPRENLCVRVLAGTRPGGAPLEFSFQRRGDKALMEQLGLAVLNMCAVVPDGVVVFFPSYGYLDELVKAWREQKGDKTTTLWERLQARKAVFQETRGGSSDDVLRQYSEAILGPSTQAEDDGKKNKPQTCTGRGALLLSVVGGKMSEGINFSDRLGRCVVVVGLPYPNAASPEWKAKMEYIETTTLAALTTSPADTTDTMGATETETAAAAAATMTQSGRSHQGPRRVSQEEAVRRAKAAARDFYENACMRAVNQSIGRAIRHRGDYAAIVLADRRYGTERIRAKLPGWIRDGMGPPSTMATATATATDGEMLGGLMGGLSAFFRGKAAGKTDVKGSAG</sequence>
<dbReference type="KEGG" id="ptkz:JDV02_001930"/>
<dbReference type="GO" id="GO:0003677">
    <property type="term" value="F:DNA binding"/>
    <property type="evidence" value="ECO:0007669"/>
    <property type="project" value="UniProtKB-KW"/>
</dbReference>
<evidence type="ECO:0000256" key="14">
    <source>
        <dbReference type="ARBA" id="ARBA00023235"/>
    </source>
</evidence>
<keyword evidence="10" id="KW-0067">ATP-binding</keyword>
<dbReference type="InterPro" id="IPR045028">
    <property type="entry name" value="DinG/Rad3-like"/>
</dbReference>
<gene>
    <name evidence="25" type="primary">CHL1</name>
    <name evidence="25" type="ORF">JDV02_001930</name>
</gene>
<evidence type="ECO:0000256" key="19">
    <source>
        <dbReference type="ARBA" id="ARBA00044998"/>
    </source>
</evidence>
<accession>A0A9Q8V768</accession>
<evidence type="ECO:0000256" key="1">
    <source>
        <dbReference type="ARBA" id="ARBA00001966"/>
    </source>
</evidence>
<evidence type="ECO:0000256" key="10">
    <source>
        <dbReference type="ARBA" id="ARBA00022840"/>
    </source>
</evidence>
<dbReference type="FunFam" id="3.40.50.300:FF:002774">
    <property type="entry name" value="ATP-dependent DNA helicase chl1"/>
    <property type="match status" value="1"/>
</dbReference>
<evidence type="ECO:0000256" key="23">
    <source>
        <dbReference type="SAM" id="MobiDB-lite"/>
    </source>
</evidence>